<proteinExistence type="predicted"/>
<dbReference type="RefSeq" id="WP_025363465.1">
    <property type="nucleotide sequence ID" value="NZ_CP006681.1"/>
</dbReference>
<sequence>MIKLLSLIGTLSVGTTAVTPVVSISNNLDKKTEYASKDIQTNATVAFSPTEGNHQELLFPMAELINSVKKFANENNISNFSEASLVVWNGSGRGLNAPTGFNTLFNQFLTWDNDEYLIGGDFIIEDKTEWNPGSGNGNCVFKVTLKSSKGRTAYGYSIFTSWANTLPTDSFWLQTTLRY</sequence>
<dbReference type="EMBL" id="CP006681">
    <property type="protein sequence ID" value="AHI53242.1"/>
    <property type="molecule type" value="Genomic_DNA"/>
</dbReference>
<dbReference type="AlphaFoldDB" id="W6A8C1"/>
<protein>
    <submittedName>
        <fullName evidence="1">Uncharacterized protein</fullName>
    </submittedName>
</protein>
<accession>W6A8C1</accession>
<reference evidence="1 2" key="1">
    <citation type="journal article" date="2014" name="Genome Biol. Evol.">
        <title>Molecular evolution of the substrate utilization strategies and putative virulence factors in mosquito-associated Spiroplasma species.</title>
        <authorList>
            <person name="Chang T.H."/>
            <person name="Lo W.S."/>
            <person name="Ku C."/>
            <person name="Chen L.L."/>
            <person name="Kuo C.H."/>
        </authorList>
    </citation>
    <scope>NUCLEOTIDE SEQUENCE [LARGE SCALE GENOMIC DNA]</scope>
    <source>
        <strain evidence="1">AES-1</strain>
    </source>
</reference>
<name>W6A8C1_9MOLU</name>
<keyword evidence="2" id="KW-1185">Reference proteome</keyword>
<dbReference type="HOGENOM" id="CLU_1502551_0_0_14"/>
<gene>
    <name evidence="1" type="ORF">SCULI_v1c09020</name>
</gene>
<dbReference type="PATRIC" id="fig|1276246.3.peg.897"/>
<dbReference type="KEGG" id="scq:SCULI_v1c09020"/>
<dbReference type="Proteomes" id="UP000019267">
    <property type="component" value="Chromosome"/>
</dbReference>
<evidence type="ECO:0000313" key="2">
    <source>
        <dbReference type="Proteomes" id="UP000019267"/>
    </source>
</evidence>
<evidence type="ECO:0000313" key="1">
    <source>
        <dbReference type="EMBL" id="AHI53242.1"/>
    </source>
</evidence>
<dbReference type="OrthoDB" id="388572at2"/>
<organism evidence="1 2">
    <name type="scientific">Spiroplasma culicicola AES-1</name>
    <dbReference type="NCBI Taxonomy" id="1276246"/>
    <lineage>
        <taxon>Bacteria</taxon>
        <taxon>Bacillati</taxon>
        <taxon>Mycoplasmatota</taxon>
        <taxon>Mollicutes</taxon>
        <taxon>Entomoplasmatales</taxon>
        <taxon>Spiroplasmataceae</taxon>
        <taxon>Spiroplasma</taxon>
    </lineage>
</organism>